<dbReference type="Proteomes" id="UP001162131">
    <property type="component" value="Unassembled WGS sequence"/>
</dbReference>
<feature type="region of interest" description="Disordered" evidence="1">
    <location>
        <begin position="494"/>
        <end position="536"/>
    </location>
</feature>
<name>A0AAU9JKC7_9CILI</name>
<organism evidence="2 3">
    <name type="scientific">Blepharisma stoltei</name>
    <dbReference type="NCBI Taxonomy" id="1481888"/>
    <lineage>
        <taxon>Eukaryota</taxon>
        <taxon>Sar</taxon>
        <taxon>Alveolata</taxon>
        <taxon>Ciliophora</taxon>
        <taxon>Postciliodesmatophora</taxon>
        <taxon>Heterotrichea</taxon>
        <taxon>Heterotrichida</taxon>
        <taxon>Blepharismidae</taxon>
        <taxon>Blepharisma</taxon>
    </lineage>
</organism>
<dbReference type="AlphaFoldDB" id="A0AAU9JKC7"/>
<proteinExistence type="predicted"/>
<evidence type="ECO:0000313" key="2">
    <source>
        <dbReference type="EMBL" id="CAG9322185.1"/>
    </source>
</evidence>
<protein>
    <submittedName>
        <fullName evidence="2">Uncharacterized protein</fullName>
    </submittedName>
</protein>
<comment type="caution">
    <text evidence="2">The sequence shown here is derived from an EMBL/GenBank/DDBJ whole genome shotgun (WGS) entry which is preliminary data.</text>
</comment>
<evidence type="ECO:0000256" key="1">
    <source>
        <dbReference type="SAM" id="MobiDB-lite"/>
    </source>
</evidence>
<feature type="region of interest" description="Disordered" evidence="1">
    <location>
        <begin position="378"/>
        <end position="399"/>
    </location>
</feature>
<keyword evidence="3" id="KW-1185">Reference proteome</keyword>
<reference evidence="2" key="1">
    <citation type="submission" date="2021-09" db="EMBL/GenBank/DDBJ databases">
        <authorList>
            <consortium name="AG Swart"/>
            <person name="Singh M."/>
            <person name="Singh A."/>
            <person name="Seah K."/>
            <person name="Emmerich C."/>
        </authorList>
    </citation>
    <scope>NUCLEOTIDE SEQUENCE</scope>
    <source>
        <strain evidence="2">ATCC30299</strain>
    </source>
</reference>
<gene>
    <name evidence="2" type="ORF">BSTOLATCC_MIC30563</name>
</gene>
<sequence length="536" mass="61577">MGSESLIQSIKRLKQLHSRATKRHVRLITLLDSIEIDTVKEYPNKVAFDLASFEEFTRIASDLYEQDTENSEITEAIEEKILEISKIKRVTKSLKQHLIHIKERLKRDGKIISTNGKRVTAVVKEYRERCRIGFIDHLKMMDLDLRRILKPIVPNKVIDENVNFPKINNNESLVASLESSQVSKKPPETVEEVEIPEIQEIDQTNDLEIEIENEESQIDKLNAHIGMLVNTLETVAKDLIQVLGECNRKYYEIVNPAQLGSGPPTPLAMPLPEYFTFEMGESQEIIPQTPQTPLVQKQTIQKIKSRLNELKSKGELSTAQCDLFKSRLEKMMKEGQYDLNKIFHDTNIPVTKREEIVFKLINPEFQEANDVSIHEILDSNRSKDNPNTQRNVKKIDKLKPPIVSEVKTTERKQTHEDENQKKLEYTIDEKLEVLHNTPADTEKITQQYYTPKAEPTKKPDRFYKQRKSLPASDIKEKKIDGLAKIKSASKLAHGERVKQVRVRSSTPVMNKRKTSPLGKGSISLSRKKGAVNKSMM</sequence>
<accession>A0AAU9JKC7</accession>
<evidence type="ECO:0000313" key="3">
    <source>
        <dbReference type="Proteomes" id="UP001162131"/>
    </source>
</evidence>
<dbReference type="EMBL" id="CAJZBQ010000030">
    <property type="protein sequence ID" value="CAG9322185.1"/>
    <property type="molecule type" value="Genomic_DNA"/>
</dbReference>